<feature type="compositionally biased region" description="Basic and acidic residues" evidence="1">
    <location>
        <begin position="144"/>
        <end position="161"/>
    </location>
</feature>
<feature type="compositionally biased region" description="Polar residues" evidence="1">
    <location>
        <begin position="92"/>
        <end position="103"/>
    </location>
</feature>
<organism evidence="2 3">
    <name type="scientific">Blepharisma stoltei</name>
    <dbReference type="NCBI Taxonomy" id="1481888"/>
    <lineage>
        <taxon>Eukaryota</taxon>
        <taxon>Sar</taxon>
        <taxon>Alveolata</taxon>
        <taxon>Ciliophora</taxon>
        <taxon>Postciliodesmatophora</taxon>
        <taxon>Heterotrichea</taxon>
        <taxon>Heterotrichida</taxon>
        <taxon>Blepharismidae</taxon>
        <taxon>Blepharisma</taxon>
    </lineage>
</organism>
<dbReference type="AlphaFoldDB" id="A0AAU9IR49"/>
<evidence type="ECO:0000313" key="2">
    <source>
        <dbReference type="EMBL" id="CAG9315638.1"/>
    </source>
</evidence>
<feature type="region of interest" description="Disordered" evidence="1">
    <location>
        <begin position="1"/>
        <end position="42"/>
    </location>
</feature>
<reference evidence="2" key="1">
    <citation type="submission" date="2021-09" db="EMBL/GenBank/DDBJ databases">
        <authorList>
            <consortium name="AG Swart"/>
            <person name="Singh M."/>
            <person name="Singh A."/>
            <person name="Seah K."/>
            <person name="Emmerich C."/>
        </authorList>
    </citation>
    <scope>NUCLEOTIDE SEQUENCE</scope>
    <source>
        <strain evidence="2">ATCC30299</strain>
    </source>
</reference>
<proteinExistence type="predicted"/>
<protein>
    <submittedName>
        <fullName evidence="2">Uncharacterized protein</fullName>
    </submittedName>
</protein>
<keyword evidence="3" id="KW-1185">Reference proteome</keyword>
<dbReference type="Proteomes" id="UP001162131">
    <property type="component" value="Unassembled WGS sequence"/>
</dbReference>
<name>A0AAU9IR49_9CILI</name>
<feature type="compositionally biased region" description="Polar residues" evidence="1">
    <location>
        <begin position="1"/>
        <end position="11"/>
    </location>
</feature>
<feature type="compositionally biased region" description="Basic and acidic residues" evidence="1">
    <location>
        <begin position="17"/>
        <end position="37"/>
    </location>
</feature>
<dbReference type="EMBL" id="CAJZBQ010000014">
    <property type="protein sequence ID" value="CAG9315638.1"/>
    <property type="molecule type" value="Genomic_DNA"/>
</dbReference>
<evidence type="ECO:0000313" key="3">
    <source>
        <dbReference type="Proteomes" id="UP001162131"/>
    </source>
</evidence>
<accession>A0AAU9IR49</accession>
<comment type="caution">
    <text evidence="2">The sequence shown here is derived from an EMBL/GenBank/DDBJ whole genome shotgun (WGS) entry which is preliminary data.</text>
</comment>
<gene>
    <name evidence="2" type="ORF">BSTOLATCC_MIC14388</name>
</gene>
<sequence>MGCGGSKNNANAVPPKVTEKETFSSGDYDKGKPKNEEIPDEEAVVLTNAKVLKKKPTDFRDNLEEPKAPAIISIKKEPVIPTRIEAEEPKFKSTTVEPTNENIPINKPLAFQPPPKPPSKLPPLTEKPNFPNMKPEFDFDFLDENEKSKRGGIDSQRKAADKEVIVDQLLEEFNDI</sequence>
<feature type="compositionally biased region" description="Pro residues" evidence="1">
    <location>
        <begin position="111"/>
        <end position="121"/>
    </location>
</feature>
<feature type="region of interest" description="Disordered" evidence="1">
    <location>
        <begin position="83"/>
        <end position="161"/>
    </location>
</feature>
<evidence type="ECO:0000256" key="1">
    <source>
        <dbReference type="SAM" id="MobiDB-lite"/>
    </source>
</evidence>